<dbReference type="Proteomes" id="UP001177021">
    <property type="component" value="Unassembled WGS sequence"/>
</dbReference>
<reference evidence="1" key="1">
    <citation type="submission" date="2023-10" db="EMBL/GenBank/DDBJ databases">
        <authorList>
            <person name="Rodriguez Cubillos JULIANA M."/>
            <person name="De Vega J."/>
        </authorList>
    </citation>
    <scope>NUCLEOTIDE SEQUENCE</scope>
</reference>
<evidence type="ECO:0000313" key="2">
    <source>
        <dbReference type="Proteomes" id="UP001177021"/>
    </source>
</evidence>
<organism evidence="1 2">
    <name type="scientific">Trifolium pratense</name>
    <name type="common">Red clover</name>
    <dbReference type="NCBI Taxonomy" id="57577"/>
    <lineage>
        <taxon>Eukaryota</taxon>
        <taxon>Viridiplantae</taxon>
        <taxon>Streptophyta</taxon>
        <taxon>Embryophyta</taxon>
        <taxon>Tracheophyta</taxon>
        <taxon>Spermatophyta</taxon>
        <taxon>Magnoliopsida</taxon>
        <taxon>eudicotyledons</taxon>
        <taxon>Gunneridae</taxon>
        <taxon>Pentapetalae</taxon>
        <taxon>rosids</taxon>
        <taxon>fabids</taxon>
        <taxon>Fabales</taxon>
        <taxon>Fabaceae</taxon>
        <taxon>Papilionoideae</taxon>
        <taxon>50 kb inversion clade</taxon>
        <taxon>NPAAA clade</taxon>
        <taxon>Hologalegina</taxon>
        <taxon>IRL clade</taxon>
        <taxon>Trifolieae</taxon>
        <taxon>Trifolium</taxon>
    </lineage>
</organism>
<proteinExistence type="predicted"/>
<keyword evidence="2" id="KW-1185">Reference proteome</keyword>
<name>A0ACB0LCL7_TRIPR</name>
<accession>A0ACB0LCL7</accession>
<gene>
    <name evidence="1" type="ORF">MILVUS5_LOCUS31147</name>
</gene>
<protein>
    <submittedName>
        <fullName evidence="1">Uncharacterized protein</fullName>
    </submittedName>
</protein>
<comment type="caution">
    <text evidence="1">The sequence shown here is derived from an EMBL/GenBank/DDBJ whole genome shotgun (WGS) entry which is preliminary data.</text>
</comment>
<dbReference type="EMBL" id="CASHSV030000513">
    <property type="protein sequence ID" value="CAJ2666340.1"/>
    <property type="molecule type" value="Genomic_DNA"/>
</dbReference>
<sequence>MAKTLKFISAIILFIFLFLTTKEIASYPIKTFARCKSNNDCFKLLAIQGCLECMNGRCHVVRKKCQM</sequence>
<evidence type="ECO:0000313" key="1">
    <source>
        <dbReference type="EMBL" id="CAJ2666340.1"/>
    </source>
</evidence>